<organism evidence="8">
    <name type="scientific">bioreactor metagenome</name>
    <dbReference type="NCBI Taxonomy" id="1076179"/>
    <lineage>
        <taxon>unclassified sequences</taxon>
        <taxon>metagenomes</taxon>
        <taxon>ecological metagenomes</taxon>
    </lineage>
</organism>
<dbReference type="InterPro" id="IPR004960">
    <property type="entry name" value="LipA_acyltrans"/>
</dbReference>
<accession>A0A644VT71</accession>
<evidence type="ECO:0000313" key="8">
    <source>
        <dbReference type="EMBL" id="MPL94601.1"/>
    </source>
</evidence>
<dbReference type="GO" id="GO:0005886">
    <property type="term" value="C:plasma membrane"/>
    <property type="evidence" value="ECO:0007669"/>
    <property type="project" value="UniProtKB-SubCell"/>
</dbReference>
<gene>
    <name evidence="8" type="primary">lpxL_7</name>
    <name evidence="8" type="ORF">SDC9_40755</name>
</gene>
<sequence length="305" mass="36669">MKKLFNYLLFYCILIPLSLLPLWFLYILSSIIAFLLHYIIKYRLEVVKLNVEKSFPEKSKQEQKLIINKFYKHLADVFLEGFKMLSISRKNVLKRYKCNNPEILETYFKQGQSVLLLSSHYNNWEYMVLSLGMQFPFQGIGVGKRMTNKTFEKLMHKRRTRYGTKVCYNDNVKEVFHENEKTKTPSAYMLLSDQSPNDTYKCYWTTLLNQDTPVIFGGEYFAKKFNYPVFYYKVNKEKRGYYSFDIIPLSLTSQEEGYAEITQKYVSLLEKTIKENPPYWLWSHKRWKHKRPEKIYQDTIKKESN</sequence>
<dbReference type="AlphaFoldDB" id="A0A644VT71"/>
<evidence type="ECO:0000256" key="1">
    <source>
        <dbReference type="ARBA" id="ARBA00004533"/>
    </source>
</evidence>
<keyword evidence="6 8" id="KW-0012">Acyltransferase</keyword>
<evidence type="ECO:0000256" key="4">
    <source>
        <dbReference type="ARBA" id="ARBA00022679"/>
    </source>
</evidence>
<comment type="subcellular location">
    <subcellularLocation>
        <location evidence="1">Cell inner membrane</location>
    </subcellularLocation>
</comment>
<dbReference type="EMBL" id="VSSQ01000434">
    <property type="protein sequence ID" value="MPL94601.1"/>
    <property type="molecule type" value="Genomic_DNA"/>
</dbReference>
<dbReference type="EC" id="2.3.1.241" evidence="8"/>
<evidence type="ECO:0000256" key="2">
    <source>
        <dbReference type="ARBA" id="ARBA00022475"/>
    </source>
</evidence>
<keyword evidence="3" id="KW-0997">Cell inner membrane</keyword>
<evidence type="ECO:0000256" key="6">
    <source>
        <dbReference type="ARBA" id="ARBA00023315"/>
    </source>
</evidence>
<keyword evidence="7" id="KW-1133">Transmembrane helix</keyword>
<dbReference type="GO" id="GO:0008610">
    <property type="term" value="P:lipid biosynthetic process"/>
    <property type="evidence" value="ECO:0007669"/>
    <property type="project" value="UniProtKB-ARBA"/>
</dbReference>
<keyword evidence="4 8" id="KW-0808">Transferase</keyword>
<keyword evidence="2" id="KW-1003">Cell membrane</keyword>
<reference evidence="8" key="1">
    <citation type="submission" date="2019-08" db="EMBL/GenBank/DDBJ databases">
        <authorList>
            <person name="Kucharzyk K."/>
            <person name="Murdoch R.W."/>
            <person name="Higgins S."/>
            <person name="Loffler F."/>
        </authorList>
    </citation>
    <scope>NUCLEOTIDE SEQUENCE</scope>
</reference>
<comment type="caution">
    <text evidence="8">The sequence shown here is derived from an EMBL/GenBank/DDBJ whole genome shotgun (WGS) entry which is preliminary data.</text>
</comment>
<evidence type="ECO:0000256" key="3">
    <source>
        <dbReference type="ARBA" id="ARBA00022519"/>
    </source>
</evidence>
<evidence type="ECO:0000256" key="7">
    <source>
        <dbReference type="SAM" id="Phobius"/>
    </source>
</evidence>
<keyword evidence="5 7" id="KW-0472">Membrane</keyword>
<dbReference type="Pfam" id="PF03279">
    <property type="entry name" value="Lip_A_acyltrans"/>
    <property type="match status" value="1"/>
</dbReference>
<protein>
    <submittedName>
        <fullName evidence="8">Lipid A biosynthesis lauroyltransferase</fullName>
        <ecNumber evidence="8">2.3.1.241</ecNumber>
    </submittedName>
</protein>
<dbReference type="CDD" id="cd07984">
    <property type="entry name" value="LPLAT_LABLAT-like"/>
    <property type="match status" value="1"/>
</dbReference>
<dbReference type="GO" id="GO:0008913">
    <property type="term" value="F:Kdo2-lipid IVA acyltransferase activity"/>
    <property type="evidence" value="ECO:0007669"/>
    <property type="project" value="UniProtKB-EC"/>
</dbReference>
<dbReference type="PANTHER" id="PTHR30606:SF10">
    <property type="entry name" value="PHOSPHATIDYLINOSITOL MANNOSIDE ACYLTRANSFERASE"/>
    <property type="match status" value="1"/>
</dbReference>
<evidence type="ECO:0000256" key="5">
    <source>
        <dbReference type="ARBA" id="ARBA00023136"/>
    </source>
</evidence>
<name>A0A644VT71_9ZZZZ</name>
<keyword evidence="7" id="KW-0812">Transmembrane</keyword>
<proteinExistence type="predicted"/>
<feature type="transmembrane region" description="Helical" evidence="7">
    <location>
        <begin position="7"/>
        <end position="40"/>
    </location>
</feature>
<dbReference type="PANTHER" id="PTHR30606">
    <property type="entry name" value="LIPID A BIOSYNTHESIS LAUROYL ACYLTRANSFERASE"/>
    <property type="match status" value="1"/>
</dbReference>
<dbReference type="GO" id="GO:1901137">
    <property type="term" value="P:carbohydrate derivative biosynthetic process"/>
    <property type="evidence" value="ECO:0007669"/>
    <property type="project" value="UniProtKB-ARBA"/>
</dbReference>